<protein>
    <submittedName>
        <fullName evidence="1">Uncharacterized protein</fullName>
    </submittedName>
</protein>
<keyword evidence="2" id="KW-1185">Reference proteome</keyword>
<dbReference type="EMBL" id="JALLBG020000278">
    <property type="protein sequence ID" value="KAL3757009.1"/>
    <property type="molecule type" value="Genomic_DNA"/>
</dbReference>
<sequence length="303" mass="34346">MADGRVERTEQSTHGEIISLARHRIIKKILPEQSSAELDGSNLHLTIAAVRALVATNDEIFHRIMGSFSHDCISGSVFKRCGYERVNVKQVQTKTQFTTFAEYSSMTFDLSPLKRLPAALCLLQPVYKKKGLSCFIDYELSVERAIGALHEGVLLPYLVQLKHHLESIQVCLGEVDSWLLDAETNLRFIETTFETKLESGCDSVVFKGLTPNDFFVTGHTRCLADQPCMHCGSPIQMHQCVLLAGYFFRRCINLSSHGVNYYSYPKEEILMECTFAGIFEVVFHISHVTEQFRLLQFIEFMSS</sequence>
<dbReference type="Proteomes" id="UP001530293">
    <property type="component" value="Unassembled WGS sequence"/>
</dbReference>
<dbReference type="AlphaFoldDB" id="A0ABD3LZ19"/>
<comment type="caution">
    <text evidence="1">The sequence shown here is derived from an EMBL/GenBank/DDBJ whole genome shotgun (WGS) entry which is preliminary data.</text>
</comment>
<evidence type="ECO:0000313" key="1">
    <source>
        <dbReference type="EMBL" id="KAL3757009.1"/>
    </source>
</evidence>
<proteinExistence type="predicted"/>
<name>A0ABD3LZ19_9STRA</name>
<organism evidence="1 2">
    <name type="scientific">Discostella pseudostelligera</name>
    <dbReference type="NCBI Taxonomy" id="259834"/>
    <lineage>
        <taxon>Eukaryota</taxon>
        <taxon>Sar</taxon>
        <taxon>Stramenopiles</taxon>
        <taxon>Ochrophyta</taxon>
        <taxon>Bacillariophyta</taxon>
        <taxon>Coscinodiscophyceae</taxon>
        <taxon>Thalassiosirophycidae</taxon>
        <taxon>Stephanodiscales</taxon>
        <taxon>Stephanodiscaceae</taxon>
        <taxon>Discostella</taxon>
    </lineage>
</organism>
<evidence type="ECO:0000313" key="2">
    <source>
        <dbReference type="Proteomes" id="UP001530293"/>
    </source>
</evidence>
<gene>
    <name evidence="1" type="ORF">ACHAWU_003893</name>
</gene>
<reference evidence="1 2" key="1">
    <citation type="submission" date="2024-10" db="EMBL/GenBank/DDBJ databases">
        <title>Updated reference genomes for cyclostephanoid diatoms.</title>
        <authorList>
            <person name="Roberts W.R."/>
            <person name="Alverson A.J."/>
        </authorList>
    </citation>
    <scope>NUCLEOTIDE SEQUENCE [LARGE SCALE GENOMIC DNA]</scope>
    <source>
        <strain evidence="1 2">AJA232-27</strain>
    </source>
</reference>
<accession>A0ABD3LZ19</accession>